<keyword evidence="2" id="KW-1185">Reference proteome</keyword>
<dbReference type="SUPFAM" id="SSF116922">
    <property type="entry name" value="YugE-like"/>
    <property type="match status" value="1"/>
</dbReference>
<evidence type="ECO:0008006" key="3">
    <source>
        <dbReference type="Google" id="ProtNLM"/>
    </source>
</evidence>
<dbReference type="InterPro" id="IPR023162">
    <property type="entry name" value="Apc36109-like_dom_sf"/>
</dbReference>
<dbReference type="Gene3D" id="1.10.340.20">
    <property type="entry name" value="Apc36109-like domain"/>
    <property type="match status" value="1"/>
</dbReference>
<dbReference type="Pfam" id="PF08958">
    <property type="entry name" value="DUF1871"/>
    <property type="match status" value="1"/>
</dbReference>
<reference evidence="1" key="1">
    <citation type="submission" date="2016-10" db="EMBL/GenBank/DDBJ databases">
        <authorList>
            <person name="See-Too W.S."/>
        </authorList>
    </citation>
    <scope>NUCLEOTIDE SEQUENCE [LARGE SCALE GENOMIC DNA]</scope>
    <source>
        <strain evidence="1">DSM 23997</strain>
    </source>
</reference>
<dbReference type="EMBL" id="CP016539">
    <property type="protein sequence ID" value="ANU19017.1"/>
    <property type="molecule type" value="Genomic_DNA"/>
</dbReference>
<protein>
    <recommendedName>
        <fullName evidence="3">DUF1871 domain-containing protein</fullName>
    </recommendedName>
</protein>
<evidence type="ECO:0000313" key="2">
    <source>
        <dbReference type="Proteomes" id="UP000092650"/>
    </source>
</evidence>
<gene>
    <name evidence="1" type="ORF">BBI15_01650</name>
</gene>
<dbReference type="Proteomes" id="UP000092650">
    <property type="component" value="Chromosome"/>
</dbReference>
<organism evidence="1 2">
    <name type="scientific">Planococcus plakortidis</name>
    <dbReference type="NCBI Taxonomy" id="1038856"/>
    <lineage>
        <taxon>Bacteria</taxon>
        <taxon>Bacillati</taxon>
        <taxon>Bacillota</taxon>
        <taxon>Bacilli</taxon>
        <taxon>Bacillales</taxon>
        <taxon>Caryophanaceae</taxon>
        <taxon>Planococcus</taxon>
    </lineage>
</organism>
<name>A0A1C7E6C1_9BACL</name>
<dbReference type="KEGG" id="ppla:BBI15_01650"/>
<dbReference type="OrthoDB" id="2353632at2"/>
<dbReference type="InterPro" id="IPR015053">
    <property type="entry name" value="DUF1871"/>
</dbReference>
<dbReference type="AlphaFoldDB" id="A0A1C7E6C1"/>
<proteinExistence type="predicted"/>
<evidence type="ECO:0000313" key="1">
    <source>
        <dbReference type="EMBL" id="ANU19017.1"/>
    </source>
</evidence>
<sequence>MDTVGMDKRALWIMEGWDPFSAGTGGNYKAEATDVIGKLHEIDDPSELAKAIQAIYESSFKQWIPLEKCVEVSYKLLAVKYEEKHII</sequence>
<accession>A0A1C7E6C1</accession>